<organism evidence="1 2">
    <name type="scientific">Elysia marginata</name>
    <dbReference type="NCBI Taxonomy" id="1093978"/>
    <lineage>
        <taxon>Eukaryota</taxon>
        <taxon>Metazoa</taxon>
        <taxon>Spiralia</taxon>
        <taxon>Lophotrochozoa</taxon>
        <taxon>Mollusca</taxon>
        <taxon>Gastropoda</taxon>
        <taxon>Heterobranchia</taxon>
        <taxon>Euthyneura</taxon>
        <taxon>Panpulmonata</taxon>
        <taxon>Sacoglossa</taxon>
        <taxon>Placobranchoidea</taxon>
        <taxon>Plakobranchidae</taxon>
        <taxon>Elysia</taxon>
    </lineage>
</organism>
<dbReference type="EMBL" id="BMAT01010439">
    <property type="protein sequence ID" value="GFS26880.1"/>
    <property type="molecule type" value="Genomic_DNA"/>
</dbReference>
<protein>
    <submittedName>
        <fullName evidence="1">Uncharacterized protein</fullName>
    </submittedName>
</protein>
<name>A0AAV4JWT1_9GAST</name>
<reference evidence="1 2" key="1">
    <citation type="journal article" date="2021" name="Elife">
        <title>Chloroplast acquisition without the gene transfer in kleptoplastic sea slugs, Plakobranchus ocellatus.</title>
        <authorList>
            <person name="Maeda T."/>
            <person name="Takahashi S."/>
            <person name="Yoshida T."/>
            <person name="Shimamura S."/>
            <person name="Takaki Y."/>
            <person name="Nagai Y."/>
            <person name="Toyoda A."/>
            <person name="Suzuki Y."/>
            <person name="Arimoto A."/>
            <person name="Ishii H."/>
            <person name="Satoh N."/>
            <person name="Nishiyama T."/>
            <person name="Hasebe M."/>
            <person name="Maruyama T."/>
            <person name="Minagawa J."/>
            <person name="Obokata J."/>
            <person name="Shigenobu S."/>
        </authorList>
    </citation>
    <scope>NUCLEOTIDE SEQUENCE [LARGE SCALE GENOMIC DNA]</scope>
</reference>
<keyword evidence="2" id="KW-1185">Reference proteome</keyword>
<evidence type="ECO:0000313" key="1">
    <source>
        <dbReference type="EMBL" id="GFS26880.1"/>
    </source>
</evidence>
<proteinExistence type="predicted"/>
<sequence length="94" mass="10829">MINRLVKKLSPRYHAVTFKADTHQNELSAYWHNSERNKKKKKILTQRIIVYIYTPSDIRIYGLVRGGHGPVSAEHVHHGLVVHVGRATHRQGLV</sequence>
<dbReference type="Proteomes" id="UP000762676">
    <property type="component" value="Unassembled WGS sequence"/>
</dbReference>
<evidence type="ECO:0000313" key="2">
    <source>
        <dbReference type="Proteomes" id="UP000762676"/>
    </source>
</evidence>
<gene>
    <name evidence="1" type="ORF">ElyMa_005229400</name>
</gene>
<accession>A0AAV4JWT1</accession>
<comment type="caution">
    <text evidence="1">The sequence shown here is derived from an EMBL/GenBank/DDBJ whole genome shotgun (WGS) entry which is preliminary data.</text>
</comment>
<dbReference type="AlphaFoldDB" id="A0AAV4JWT1"/>